<keyword evidence="3" id="KW-0067">ATP-binding</keyword>
<dbReference type="InterPro" id="IPR029000">
    <property type="entry name" value="Cyclophilin-like_dom_sf"/>
</dbReference>
<evidence type="ECO:0000256" key="1">
    <source>
        <dbReference type="ARBA" id="ARBA00022741"/>
    </source>
</evidence>
<dbReference type="PANTHER" id="PTHR43309">
    <property type="entry name" value="5-OXOPROLINASE SUBUNIT C"/>
    <property type="match status" value="1"/>
</dbReference>
<dbReference type="SUPFAM" id="SSF50891">
    <property type="entry name" value="Cyclophilin-like"/>
    <property type="match status" value="1"/>
</dbReference>
<evidence type="ECO:0000313" key="6">
    <source>
        <dbReference type="Proteomes" id="UP000595460"/>
    </source>
</evidence>
<evidence type="ECO:0000256" key="2">
    <source>
        <dbReference type="ARBA" id="ARBA00022801"/>
    </source>
</evidence>
<dbReference type="Pfam" id="PF02626">
    <property type="entry name" value="CT_A_B"/>
    <property type="match status" value="1"/>
</dbReference>
<proteinExistence type="predicted"/>
<evidence type="ECO:0000313" key="5">
    <source>
        <dbReference type="EMBL" id="QQR35190.1"/>
    </source>
</evidence>
<sequence length="301" mass="31475">MSAVLAILRAAPLTSIQDRGRFGMLQHGISASGPMDKAGYDLAGVLGGGGHGGIEFTTAGLEFKLSSGQCRVGFAGGDFQIRRNGTLLDWPGSGQLGEGDVLSITPGRWGNYGYVRFDAGIDIAPVLGSVATSSRARLGGIEGRSLRVGDVIALSGGGDGITAISQRRPELEAGPIRVTWGLHADLFSPSLRQRFTEAGFVVSASLDRMGVRLTDSERVFADATILSLASDAIVPGDIQILGDGTPIVLMRDHQPTGGYPRIATVVSADLDRFAQLRPGTAVAFAPVTVEHAHALLRSRQT</sequence>
<keyword evidence="2" id="KW-0378">Hydrolase</keyword>
<evidence type="ECO:0000256" key="3">
    <source>
        <dbReference type="ARBA" id="ARBA00022840"/>
    </source>
</evidence>
<evidence type="ECO:0000259" key="4">
    <source>
        <dbReference type="SMART" id="SM00797"/>
    </source>
</evidence>
<organism evidence="5 6">
    <name type="scientific">Devosia oryziradicis</name>
    <dbReference type="NCBI Taxonomy" id="2801335"/>
    <lineage>
        <taxon>Bacteria</taxon>
        <taxon>Pseudomonadati</taxon>
        <taxon>Pseudomonadota</taxon>
        <taxon>Alphaproteobacteria</taxon>
        <taxon>Hyphomicrobiales</taxon>
        <taxon>Devosiaceae</taxon>
        <taxon>Devosia</taxon>
    </lineage>
</organism>
<dbReference type="PANTHER" id="PTHR43309:SF5">
    <property type="entry name" value="5-OXOPROLINASE SUBUNIT C"/>
    <property type="match status" value="1"/>
</dbReference>
<feature type="domain" description="Carboxyltransferase" evidence="4">
    <location>
        <begin position="26"/>
        <end position="300"/>
    </location>
</feature>
<keyword evidence="1" id="KW-0547">Nucleotide-binding</keyword>
<protein>
    <recommendedName>
        <fullName evidence="4">Carboxyltransferase domain-containing protein</fullName>
    </recommendedName>
</protein>
<dbReference type="InterPro" id="IPR003778">
    <property type="entry name" value="CT_A_B"/>
</dbReference>
<dbReference type="InterPro" id="IPR052708">
    <property type="entry name" value="PxpC"/>
</dbReference>
<dbReference type="RefSeq" id="WP_201654329.1">
    <property type="nucleotide sequence ID" value="NZ_CP068047.1"/>
</dbReference>
<keyword evidence="6" id="KW-1185">Reference proteome</keyword>
<gene>
    <name evidence="5" type="ORF">JI749_12505</name>
</gene>
<accession>A0ABX7BTE4</accession>
<dbReference type="Gene3D" id="2.40.100.10">
    <property type="entry name" value="Cyclophilin-like"/>
    <property type="match status" value="1"/>
</dbReference>
<dbReference type="Proteomes" id="UP000595460">
    <property type="component" value="Chromosome"/>
</dbReference>
<dbReference type="EMBL" id="CP068047">
    <property type="protein sequence ID" value="QQR35190.1"/>
    <property type="molecule type" value="Genomic_DNA"/>
</dbReference>
<reference evidence="5 6" key="1">
    <citation type="submission" date="2021-01" db="EMBL/GenBank/DDBJ databases">
        <title>Genome seq and assembly of Devosia sp. G19.</title>
        <authorList>
            <person name="Chhetri G."/>
        </authorList>
    </citation>
    <scope>NUCLEOTIDE SEQUENCE [LARGE SCALE GENOMIC DNA]</scope>
    <source>
        <strain evidence="5 6">G19</strain>
    </source>
</reference>
<name>A0ABX7BTE4_9HYPH</name>
<dbReference type="SMART" id="SM00797">
    <property type="entry name" value="AHS2"/>
    <property type="match status" value="1"/>
</dbReference>